<dbReference type="EMBL" id="JBBNAG010000010">
    <property type="protein sequence ID" value="KAK9100930.1"/>
    <property type="molecule type" value="Genomic_DNA"/>
</dbReference>
<keyword evidence="3" id="KW-1185">Reference proteome</keyword>
<feature type="compositionally biased region" description="Pro residues" evidence="1">
    <location>
        <begin position="191"/>
        <end position="201"/>
    </location>
</feature>
<dbReference type="Proteomes" id="UP001419268">
    <property type="component" value="Unassembled WGS sequence"/>
</dbReference>
<proteinExistence type="predicted"/>
<sequence length="375" mass="41166">MFRQSIRRKRSISLWSEKRGRVAHAKERERRGKCLSTVVDDDDGAVDGSDDGHDGGGKWKSWSTVRFEFLAIDSTSDDGITNGVAPFSCENQEVRELESGLGICALKYNKIICCHKSVTDFTRHTFPANMMNIEIRVSEALTDLLQISNRHDSVADRLATYYSDRHNLSLICRKKKNNQTPKPIILVPSLRKPPPPNPSPPLASSSLALSPPPSPSSPTLIIVVLRDSAASLLPLHRPLLARRRHRPEHCTAVSLSHPRLHRARLFHDSAAGLLISRLTSLVSSSATPRRWSPHPRLAPPLLIRDSPVLALVRDSAVARLIRDSAAVSSSADLAMVSSSATPSPLVIHDSAGASLIRDSVAVSRLRLRRLSHSPS</sequence>
<name>A0AAP0EWE8_9MAGN</name>
<reference evidence="2 3" key="1">
    <citation type="submission" date="2024-01" db="EMBL/GenBank/DDBJ databases">
        <title>Genome assemblies of Stephania.</title>
        <authorList>
            <person name="Yang L."/>
        </authorList>
    </citation>
    <scope>NUCLEOTIDE SEQUENCE [LARGE SCALE GENOMIC DNA]</scope>
    <source>
        <strain evidence="2">JXDWG</strain>
        <tissue evidence="2">Leaf</tissue>
    </source>
</reference>
<evidence type="ECO:0000313" key="3">
    <source>
        <dbReference type="Proteomes" id="UP001419268"/>
    </source>
</evidence>
<protein>
    <submittedName>
        <fullName evidence="2">Uncharacterized protein</fullName>
    </submittedName>
</protein>
<evidence type="ECO:0000313" key="2">
    <source>
        <dbReference type="EMBL" id="KAK9100930.1"/>
    </source>
</evidence>
<comment type="caution">
    <text evidence="2">The sequence shown here is derived from an EMBL/GenBank/DDBJ whole genome shotgun (WGS) entry which is preliminary data.</text>
</comment>
<dbReference type="AlphaFoldDB" id="A0AAP0EWE8"/>
<organism evidence="2 3">
    <name type="scientific">Stephania cephalantha</name>
    <dbReference type="NCBI Taxonomy" id="152367"/>
    <lineage>
        <taxon>Eukaryota</taxon>
        <taxon>Viridiplantae</taxon>
        <taxon>Streptophyta</taxon>
        <taxon>Embryophyta</taxon>
        <taxon>Tracheophyta</taxon>
        <taxon>Spermatophyta</taxon>
        <taxon>Magnoliopsida</taxon>
        <taxon>Ranunculales</taxon>
        <taxon>Menispermaceae</taxon>
        <taxon>Menispermoideae</taxon>
        <taxon>Cissampelideae</taxon>
        <taxon>Stephania</taxon>
    </lineage>
</organism>
<feature type="region of interest" description="Disordered" evidence="1">
    <location>
        <begin position="185"/>
        <end position="211"/>
    </location>
</feature>
<evidence type="ECO:0000256" key="1">
    <source>
        <dbReference type="SAM" id="MobiDB-lite"/>
    </source>
</evidence>
<gene>
    <name evidence="2" type="ORF">Scep_024360</name>
</gene>
<accession>A0AAP0EWE8</accession>